<reference evidence="3" key="1">
    <citation type="journal article" date="2019" name="Int. J. Syst. Evol. Microbiol.">
        <title>The Global Catalogue of Microorganisms (GCM) 10K type strain sequencing project: providing services to taxonomists for standard genome sequencing and annotation.</title>
        <authorList>
            <consortium name="The Broad Institute Genomics Platform"/>
            <consortium name="The Broad Institute Genome Sequencing Center for Infectious Disease"/>
            <person name="Wu L."/>
            <person name="Ma J."/>
        </authorList>
    </citation>
    <scope>NUCLEOTIDE SEQUENCE [LARGE SCALE GENOMIC DNA]</scope>
    <source>
        <strain evidence="3">KCTC 32141</strain>
    </source>
</reference>
<keyword evidence="1" id="KW-0472">Membrane</keyword>
<accession>A0ABW5WPN9</accession>
<organism evidence="2 3">
    <name type="scientific">Lacinutrix iliipiscaria</name>
    <dbReference type="NCBI Taxonomy" id="1230532"/>
    <lineage>
        <taxon>Bacteria</taxon>
        <taxon>Pseudomonadati</taxon>
        <taxon>Bacteroidota</taxon>
        <taxon>Flavobacteriia</taxon>
        <taxon>Flavobacteriales</taxon>
        <taxon>Flavobacteriaceae</taxon>
        <taxon>Lacinutrix</taxon>
    </lineage>
</organism>
<dbReference type="EMBL" id="JBHUOV010000007">
    <property type="protein sequence ID" value="MFD2824205.1"/>
    <property type="molecule type" value="Genomic_DNA"/>
</dbReference>
<evidence type="ECO:0000256" key="1">
    <source>
        <dbReference type="SAM" id="Phobius"/>
    </source>
</evidence>
<dbReference type="RefSeq" id="WP_183488586.1">
    <property type="nucleotide sequence ID" value="NZ_JBHUOV010000007.1"/>
</dbReference>
<dbReference type="Proteomes" id="UP001597533">
    <property type="component" value="Unassembled WGS sequence"/>
</dbReference>
<keyword evidence="1" id="KW-1133">Transmembrane helix</keyword>
<comment type="caution">
    <text evidence="2">The sequence shown here is derived from an EMBL/GenBank/DDBJ whole genome shotgun (WGS) entry which is preliminary data.</text>
</comment>
<name>A0ABW5WPN9_9FLAO</name>
<proteinExistence type="predicted"/>
<gene>
    <name evidence="2" type="ORF">ACFS5M_11040</name>
</gene>
<keyword evidence="1" id="KW-0812">Transmembrane</keyword>
<evidence type="ECO:0000313" key="2">
    <source>
        <dbReference type="EMBL" id="MFD2824205.1"/>
    </source>
</evidence>
<keyword evidence="3" id="KW-1185">Reference proteome</keyword>
<evidence type="ECO:0000313" key="3">
    <source>
        <dbReference type="Proteomes" id="UP001597533"/>
    </source>
</evidence>
<feature type="transmembrane region" description="Helical" evidence="1">
    <location>
        <begin position="21"/>
        <end position="42"/>
    </location>
</feature>
<protein>
    <submittedName>
        <fullName evidence="2">Uncharacterized protein</fullName>
    </submittedName>
</protein>
<sequence length="247" mass="28731">MIKFFRKIRQGLLSEHKFSKYLLYAFGEIILVVVGILIALQLNLKSENNKLDAERQNYYHQLLDDLNKDKVYIEETIATLDSFRSDYNKYKETFKAPNINPNQVLENVFQLEVASKLIEFNYSTIETLENTGDIKLLAPHIRNKIANLKREQDLIMKISFSNDSNKNTILEQASLLVGSSTLTERLNNQPDLTEFLKSEYNYPKLFLVMEAMHEWKKASEDKTIKSLSELLLANNELTELITKELED</sequence>